<dbReference type="SUPFAM" id="SSF109854">
    <property type="entry name" value="DinB/YfiT-like putative metalloenzymes"/>
    <property type="match status" value="1"/>
</dbReference>
<proteinExistence type="predicted"/>
<evidence type="ECO:0000259" key="1">
    <source>
        <dbReference type="Pfam" id="PF12867"/>
    </source>
</evidence>
<keyword evidence="3" id="KW-1185">Reference proteome</keyword>
<dbReference type="AlphaFoldDB" id="A0A1R1F3A4"/>
<protein>
    <recommendedName>
        <fullName evidence="1">DinB-like domain-containing protein</fullName>
    </recommendedName>
</protein>
<gene>
    <name evidence="2" type="ORF">BK138_08750</name>
</gene>
<dbReference type="EMBL" id="MRTP01000001">
    <property type="protein sequence ID" value="OMF58584.1"/>
    <property type="molecule type" value="Genomic_DNA"/>
</dbReference>
<evidence type="ECO:0000313" key="2">
    <source>
        <dbReference type="EMBL" id="OMF58584.1"/>
    </source>
</evidence>
<comment type="caution">
    <text evidence="2">The sequence shown here is derived from an EMBL/GenBank/DDBJ whole genome shotgun (WGS) entry which is preliminary data.</text>
</comment>
<dbReference type="Proteomes" id="UP000187172">
    <property type="component" value="Unassembled WGS sequence"/>
</dbReference>
<feature type="domain" description="DinB-like" evidence="1">
    <location>
        <begin position="19"/>
        <end position="148"/>
    </location>
</feature>
<organism evidence="2 3">
    <name type="scientific">Paenibacillus rhizosphaerae</name>
    <dbReference type="NCBI Taxonomy" id="297318"/>
    <lineage>
        <taxon>Bacteria</taxon>
        <taxon>Bacillati</taxon>
        <taxon>Bacillota</taxon>
        <taxon>Bacilli</taxon>
        <taxon>Bacillales</taxon>
        <taxon>Paenibacillaceae</taxon>
        <taxon>Paenibacillus</taxon>
    </lineage>
</organism>
<dbReference type="InterPro" id="IPR034660">
    <property type="entry name" value="DinB/YfiT-like"/>
</dbReference>
<name>A0A1R1F3A4_9BACL</name>
<dbReference type="InterPro" id="IPR024775">
    <property type="entry name" value="DinB-like"/>
</dbReference>
<reference evidence="2 3" key="1">
    <citation type="submission" date="2016-11" db="EMBL/GenBank/DDBJ databases">
        <title>Paenibacillus species isolates.</title>
        <authorList>
            <person name="Beno S.M."/>
        </authorList>
    </citation>
    <scope>NUCLEOTIDE SEQUENCE [LARGE SCALE GENOMIC DNA]</scope>
    <source>
        <strain evidence="2 3">FSL R5-0378</strain>
    </source>
</reference>
<evidence type="ECO:0000313" key="3">
    <source>
        <dbReference type="Proteomes" id="UP000187172"/>
    </source>
</evidence>
<dbReference type="Gene3D" id="1.20.120.450">
    <property type="entry name" value="dinb family like domain"/>
    <property type="match status" value="1"/>
</dbReference>
<dbReference type="Pfam" id="PF12867">
    <property type="entry name" value="DinB_2"/>
    <property type="match status" value="1"/>
</dbReference>
<dbReference type="STRING" id="297318.BK138_08750"/>
<sequence length="157" mass="18369">MNDMPEKLAPMCELIDEVKALADIPEDQWTGAIAEGKWSPQEIIGHMMLWDKHFLEHAIRPMAAKEPMDMPKVELDEFNRKAAAYARSQGRQELIDQTVHWREQIIGELKRIPEEEYATEYSTGSGKLSVDEYLADFYWHDRHHMNQIHHYIANGHK</sequence>
<accession>A0A1R1F3A4</accession>
<dbReference type="RefSeq" id="WP_076168406.1">
    <property type="nucleotide sequence ID" value="NZ_MRTP01000001.1"/>
</dbReference>